<keyword evidence="3" id="KW-0732">Signal</keyword>
<feature type="compositionally biased region" description="Polar residues" evidence="1">
    <location>
        <begin position="40"/>
        <end position="49"/>
    </location>
</feature>
<keyword evidence="2" id="KW-1133">Transmembrane helix</keyword>
<organism evidence="4 5">
    <name type="scientific">Nephila pilipes</name>
    <name type="common">Giant wood spider</name>
    <name type="synonym">Nephila maculata</name>
    <dbReference type="NCBI Taxonomy" id="299642"/>
    <lineage>
        <taxon>Eukaryota</taxon>
        <taxon>Metazoa</taxon>
        <taxon>Ecdysozoa</taxon>
        <taxon>Arthropoda</taxon>
        <taxon>Chelicerata</taxon>
        <taxon>Arachnida</taxon>
        <taxon>Araneae</taxon>
        <taxon>Araneomorphae</taxon>
        <taxon>Entelegynae</taxon>
        <taxon>Araneoidea</taxon>
        <taxon>Nephilidae</taxon>
        <taxon>Nephila</taxon>
    </lineage>
</organism>
<dbReference type="Proteomes" id="UP000887013">
    <property type="component" value="Unassembled WGS sequence"/>
</dbReference>
<evidence type="ECO:0000256" key="3">
    <source>
        <dbReference type="SAM" id="SignalP"/>
    </source>
</evidence>
<keyword evidence="2" id="KW-0472">Membrane</keyword>
<protein>
    <submittedName>
        <fullName evidence="4">Uncharacterized protein</fullName>
    </submittedName>
</protein>
<comment type="caution">
    <text evidence="4">The sequence shown here is derived from an EMBL/GenBank/DDBJ whole genome shotgun (WGS) entry which is preliminary data.</text>
</comment>
<dbReference type="EMBL" id="BMAW01110201">
    <property type="protein sequence ID" value="GFT42026.1"/>
    <property type="molecule type" value="Genomic_DNA"/>
</dbReference>
<evidence type="ECO:0000256" key="1">
    <source>
        <dbReference type="SAM" id="MobiDB-lite"/>
    </source>
</evidence>
<feature type="transmembrane region" description="Helical" evidence="2">
    <location>
        <begin position="196"/>
        <end position="220"/>
    </location>
</feature>
<proteinExistence type="predicted"/>
<evidence type="ECO:0000256" key="2">
    <source>
        <dbReference type="SAM" id="Phobius"/>
    </source>
</evidence>
<keyword evidence="5" id="KW-1185">Reference proteome</keyword>
<dbReference type="AlphaFoldDB" id="A0A8X6P0I1"/>
<reference evidence="4" key="1">
    <citation type="submission" date="2020-08" db="EMBL/GenBank/DDBJ databases">
        <title>Multicomponent nature underlies the extraordinary mechanical properties of spider dragline silk.</title>
        <authorList>
            <person name="Kono N."/>
            <person name="Nakamura H."/>
            <person name="Mori M."/>
            <person name="Yoshida Y."/>
            <person name="Ohtoshi R."/>
            <person name="Malay A.D."/>
            <person name="Moran D.A.P."/>
            <person name="Tomita M."/>
            <person name="Numata K."/>
            <person name="Arakawa K."/>
        </authorList>
    </citation>
    <scope>NUCLEOTIDE SEQUENCE</scope>
</reference>
<feature type="compositionally biased region" description="Basic and acidic residues" evidence="1">
    <location>
        <begin position="50"/>
        <end position="59"/>
    </location>
</feature>
<feature type="signal peptide" evidence="3">
    <location>
        <begin position="1"/>
        <end position="20"/>
    </location>
</feature>
<evidence type="ECO:0000313" key="5">
    <source>
        <dbReference type="Proteomes" id="UP000887013"/>
    </source>
</evidence>
<name>A0A8X6P0I1_NEPPI</name>
<accession>A0A8X6P0I1</accession>
<gene>
    <name evidence="4" type="primary">AVEN_37396_1</name>
    <name evidence="4" type="ORF">NPIL_612371</name>
</gene>
<dbReference type="OrthoDB" id="6434881at2759"/>
<feature type="chain" id="PRO_5036500345" evidence="3">
    <location>
        <begin position="21"/>
        <end position="258"/>
    </location>
</feature>
<keyword evidence="2" id="KW-0812">Transmembrane</keyword>
<sequence>MKLFIVFCVFVAINGPCVRAKSFDFANFFLGAKDRDSDTEMASLSPNLETESKFSVSERIEDGTEIDPMIFNSSDEALMEFEYQNSSSDGLESSNRNESENVLPSSSTTTAKTQNNESHSSNNIKTSTSGSTVATKGKFTSVETSTTVKASSVSTEPDEKEEVVLGTTTQAAAAPLPKTIFQKSIEWMEDAYTLSILMPIAAGVLFATAIIVTVAFCRCLRRCCRRRRFKRKALPDSVKDLRPSDRARLLGESSDEEF</sequence>
<feature type="region of interest" description="Disordered" evidence="1">
    <location>
        <begin position="39"/>
        <end position="59"/>
    </location>
</feature>
<evidence type="ECO:0000313" key="4">
    <source>
        <dbReference type="EMBL" id="GFT42026.1"/>
    </source>
</evidence>
<feature type="region of interest" description="Disordered" evidence="1">
    <location>
        <begin position="84"/>
        <end position="133"/>
    </location>
</feature>